<comment type="caution">
    <text evidence="3">The sequence shown here is derived from an EMBL/GenBank/DDBJ whole genome shotgun (WGS) entry which is preliminary data.</text>
</comment>
<accession>A0A920CQI2</accession>
<dbReference type="Pfam" id="PF00535">
    <property type="entry name" value="Glycos_transf_2"/>
    <property type="match status" value="1"/>
</dbReference>
<evidence type="ECO:0000256" key="1">
    <source>
        <dbReference type="ARBA" id="ARBA00023157"/>
    </source>
</evidence>
<organism evidence="3 4">
    <name type="scientific">Paenibacillus azoreducens</name>
    <dbReference type="NCBI Taxonomy" id="116718"/>
    <lineage>
        <taxon>Bacteria</taxon>
        <taxon>Bacillati</taxon>
        <taxon>Bacillota</taxon>
        <taxon>Bacilli</taxon>
        <taxon>Bacillales</taxon>
        <taxon>Paenibacillaceae</taxon>
        <taxon>Paenibacillus</taxon>
    </lineage>
</organism>
<dbReference type="AlphaFoldDB" id="A0A920CQI2"/>
<dbReference type="EMBL" id="BORT01000007">
    <property type="protein sequence ID" value="GIO47320.1"/>
    <property type="molecule type" value="Genomic_DNA"/>
</dbReference>
<dbReference type="PANTHER" id="PTHR11675:SF126">
    <property type="entry name" value="RICIN B LECTIN DOMAIN-CONTAINING PROTEIN"/>
    <property type="match status" value="1"/>
</dbReference>
<dbReference type="InterPro" id="IPR001173">
    <property type="entry name" value="Glyco_trans_2-like"/>
</dbReference>
<reference evidence="3 4" key="1">
    <citation type="submission" date="2021-03" db="EMBL/GenBank/DDBJ databases">
        <title>Antimicrobial resistance genes in bacteria isolated from Japanese honey, and their potential for conferring macrolide and lincosamide resistance in the American foulbrood pathogen Paenibacillus larvae.</title>
        <authorList>
            <person name="Okamoto M."/>
            <person name="Kumagai M."/>
            <person name="Kanamori H."/>
            <person name="Takamatsu D."/>
        </authorList>
    </citation>
    <scope>NUCLEOTIDE SEQUENCE [LARGE SCALE GENOMIC DNA]</scope>
    <source>
        <strain evidence="3 4">J34TS1</strain>
    </source>
</reference>
<evidence type="ECO:0000259" key="2">
    <source>
        <dbReference type="Pfam" id="PF00535"/>
    </source>
</evidence>
<sequence length="296" mass="33621">MTDECKPLVSLIFPAKNEGGNVRSTLESALQAKTDYSFEMIIVDDGSTDGCCDVVASYSHANMGRIRSLRTEGIGLAQAKNLGARHSKGEYLIFCDAHLFFEDLWIDGLLEPIRTGLADGTTPGIAPTNSPDIVGYGQTLDNNLGIQWNGWQANPFPSAVMPGGCFAVSRHVFFDIGGFDHGFRLWGYEDVEISLKMWLFGYKCYVQPNVKILHLFRETHPYTVTYDHINYNLMRMAYSHFNVARILQCNELIKYSDPDHIESTVLESNVLRQRQAYFARRKYDDNWYMHNFGIPF</sequence>
<dbReference type="RefSeq" id="WP_212978192.1">
    <property type="nucleotide sequence ID" value="NZ_AP025343.1"/>
</dbReference>
<dbReference type="GO" id="GO:0004653">
    <property type="term" value="F:polypeptide N-acetylgalactosaminyltransferase activity"/>
    <property type="evidence" value="ECO:0007669"/>
    <property type="project" value="TreeGrafter"/>
</dbReference>
<dbReference type="Proteomes" id="UP000682811">
    <property type="component" value="Unassembled WGS sequence"/>
</dbReference>
<keyword evidence="4" id="KW-1185">Reference proteome</keyword>
<dbReference type="PANTHER" id="PTHR11675">
    <property type="entry name" value="N-ACETYLGALACTOSAMINYLTRANSFERASE"/>
    <property type="match status" value="1"/>
</dbReference>
<evidence type="ECO:0000313" key="3">
    <source>
        <dbReference type="EMBL" id="GIO47320.1"/>
    </source>
</evidence>
<keyword evidence="1" id="KW-1015">Disulfide bond</keyword>
<evidence type="ECO:0000313" key="4">
    <source>
        <dbReference type="Proteomes" id="UP000682811"/>
    </source>
</evidence>
<name>A0A920CQI2_9BACL</name>
<dbReference type="SUPFAM" id="SSF53448">
    <property type="entry name" value="Nucleotide-diphospho-sugar transferases"/>
    <property type="match status" value="1"/>
</dbReference>
<gene>
    <name evidence="3" type="ORF">J34TS1_20850</name>
</gene>
<feature type="domain" description="Glycosyltransferase 2-like" evidence="2">
    <location>
        <begin position="10"/>
        <end position="173"/>
    </location>
</feature>
<proteinExistence type="predicted"/>
<dbReference type="Gene3D" id="3.90.550.10">
    <property type="entry name" value="Spore Coat Polysaccharide Biosynthesis Protein SpsA, Chain A"/>
    <property type="match status" value="1"/>
</dbReference>
<dbReference type="GO" id="GO:0006493">
    <property type="term" value="P:protein O-linked glycosylation"/>
    <property type="evidence" value="ECO:0007669"/>
    <property type="project" value="TreeGrafter"/>
</dbReference>
<protein>
    <recommendedName>
        <fullName evidence="2">Glycosyltransferase 2-like domain-containing protein</fullName>
    </recommendedName>
</protein>
<dbReference type="InterPro" id="IPR029044">
    <property type="entry name" value="Nucleotide-diphossugar_trans"/>
</dbReference>